<dbReference type="PANTHER" id="PTHR30371:SF0">
    <property type="entry name" value="SEC-INDEPENDENT PROTEIN TRANSLOCASE PROTEIN TATC, CHLOROPLASTIC-RELATED"/>
    <property type="match status" value="1"/>
</dbReference>
<dbReference type="Pfam" id="PF00902">
    <property type="entry name" value="TatC"/>
    <property type="match status" value="1"/>
</dbReference>
<dbReference type="GO" id="GO:0043953">
    <property type="term" value="P:protein transport by the Tat complex"/>
    <property type="evidence" value="ECO:0007669"/>
    <property type="project" value="UniProtKB-UniRule"/>
</dbReference>
<feature type="transmembrane region" description="Helical" evidence="5">
    <location>
        <begin position="215"/>
        <end position="234"/>
    </location>
</feature>
<dbReference type="PROSITE" id="PS01218">
    <property type="entry name" value="TATC"/>
    <property type="match status" value="1"/>
</dbReference>
<feature type="transmembrane region" description="Helical" evidence="5">
    <location>
        <begin position="64"/>
        <end position="88"/>
    </location>
</feature>
<dbReference type="GO" id="GO:0033281">
    <property type="term" value="C:TAT protein transport complex"/>
    <property type="evidence" value="ECO:0007669"/>
    <property type="project" value="UniProtKB-UniRule"/>
</dbReference>
<evidence type="ECO:0000313" key="7">
    <source>
        <dbReference type="Proteomes" id="UP000677436"/>
    </source>
</evidence>
<evidence type="ECO:0000256" key="2">
    <source>
        <dbReference type="ARBA" id="ARBA00022692"/>
    </source>
</evidence>
<dbReference type="InterPro" id="IPR019820">
    <property type="entry name" value="Sec-indep_translocase_CS"/>
</dbReference>
<keyword evidence="4 5" id="KW-0472">Membrane</keyword>
<reference evidence="6" key="1">
    <citation type="journal article" date="2013" name="Int. J. Syst. Evol. Microbiol.">
        <title>Polycladomyces abyssicola gen. nov., sp. nov., a thermophilic filamentous bacterium isolated from hemipelagic sediment.</title>
        <authorList>
            <person name="Tsubouchi T."/>
            <person name="Shimane Y."/>
            <person name="Mori K."/>
            <person name="Usui K."/>
            <person name="Hiraki T."/>
            <person name="Tame A."/>
            <person name="Uematsu K."/>
            <person name="Maruyama T."/>
            <person name="Hatada Y."/>
        </authorList>
    </citation>
    <scope>NUCLEOTIDE SEQUENCE</scope>
    <source>
        <strain evidence="6">JIR-001</strain>
    </source>
</reference>
<dbReference type="Proteomes" id="UP000677436">
    <property type="component" value="Chromosome"/>
</dbReference>
<keyword evidence="5" id="KW-1003">Cell membrane</keyword>
<evidence type="ECO:0000256" key="4">
    <source>
        <dbReference type="ARBA" id="ARBA00023136"/>
    </source>
</evidence>
<dbReference type="EMBL" id="AP024601">
    <property type="protein sequence ID" value="BCU80547.1"/>
    <property type="molecule type" value="Genomic_DNA"/>
</dbReference>
<keyword evidence="7" id="KW-1185">Reference proteome</keyword>
<dbReference type="GO" id="GO:0009977">
    <property type="term" value="F:proton motive force dependent protein transmembrane transporter activity"/>
    <property type="evidence" value="ECO:0007669"/>
    <property type="project" value="TreeGrafter"/>
</dbReference>
<reference evidence="6" key="2">
    <citation type="journal article" date="2021" name="Microbiol. Resour. Announc.">
        <title>Complete Genome Sequence of Polycladomyces abyssicola JIR-001T, Isolated from Hemipelagic Sediment in Deep Seawater.</title>
        <authorList>
            <person name="Tsubouchi T."/>
            <person name="Kaneko Y."/>
        </authorList>
    </citation>
    <scope>NUCLEOTIDE SEQUENCE</scope>
    <source>
        <strain evidence="6">JIR-001</strain>
    </source>
</reference>
<evidence type="ECO:0000256" key="3">
    <source>
        <dbReference type="ARBA" id="ARBA00022989"/>
    </source>
</evidence>
<feature type="transmembrane region" description="Helical" evidence="5">
    <location>
        <begin position="109"/>
        <end position="134"/>
    </location>
</feature>
<feature type="transmembrane region" description="Helical" evidence="5">
    <location>
        <begin position="20"/>
        <end position="44"/>
    </location>
</feature>
<accession>A0A8D5UC64</accession>
<organism evidence="6 7">
    <name type="scientific">Polycladomyces abyssicola</name>
    <dbReference type="NCBI Taxonomy" id="1125966"/>
    <lineage>
        <taxon>Bacteria</taxon>
        <taxon>Bacillati</taxon>
        <taxon>Bacillota</taxon>
        <taxon>Bacilli</taxon>
        <taxon>Bacillales</taxon>
        <taxon>Thermoactinomycetaceae</taxon>
        <taxon>Polycladomyces</taxon>
    </lineage>
</organism>
<feature type="transmembrane region" description="Helical" evidence="5">
    <location>
        <begin position="154"/>
        <end position="180"/>
    </location>
</feature>
<dbReference type="KEGG" id="pabs:JIR001_03300"/>
<dbReference type="PANTHER" id="PTHR30371">
    <property type="entry name" value="SEC-INDEPENDENT PROTEIN TRANSLOCASE PROTEIN TATC"/>
    <property type="match status" value="1"/>
</dbReference>
<dbReference type="RefSeq" id="WP_212773910.1">
    <property type="nucleotide sequence ID" value="NZ_AP024601.1"/>
</dbReference>
<protein>
    <recommendedName>
        <fullName evidence="5">Sec-independent protein translocase protein TatC</fullName>
    </recommendedName>
</protein>
<dbReference type="GO" id="GO:0065002">
    <property type="term" value="P:intracellular protein transmembrane transport"/>
    <property type="evidence" value="ECO:0007669"/>
    <property type="project" value="TreeGrafter"/>
</dbReference>
<sequence>MMDDQTQPLTEHLAELRKRIIWVLIFFFIFLVVGFLYAGSIIEWVKKDVPDNISFHIFSPGEAFRIYMGSAFLIAVIFTLPVALWHIWRFVEPGLRPRERQVTLSYIPLAILLFFGGLLFAYKVIFPYVIGFSANLTRELGAQETYGLYDYFRFMFNIVFPIAFLFELPILVMFLTRLSIITPAFLQKARRFAYLALVVFSTLISPPDIVTNILIALPMIVLYEISVVICMWVYRRMQREAEVEMEKNDDSEPTA</sequence>
<keyword evidence="3 5" id="KW-1133">Transmembrane helix</keyword>
<evidence type="ECO:0000256" key="5">
    <source>
        <dbReference type="HAMAP-Rule" id="MF_00902"/>
    </source>
</evidence>
<keyword evidence="5" id="KW-0813">Transport</keyword>
<keyword evidence="5" id="KW-0811">Translocation</keyword>
<keyword evidence="5" id="KW-0653">Protein transport</keyword>
<gene>
    <name evidence="6" type="primary">tatC2</name>
    <name evidence="5" type="synonym">tatC</name>
    <name evidence="6" type="ORF">JIR001_03300</name>
</gene>
<dbReference type="HAMAP" id="MF_00902">
    <property type="entry name" value="TatC"/>
    <property type="match status" value="1"/>
</dbReference>
<evidence type="ECO:0000256" key="1">
    <source>
        <dbReference type="ARBA" id="ARBA00004141"/>
    </source>
</evidence>
<comment type="subunit">
    <text evidence="5">Forms a complex with TatA.</text>
</comment>
<comment type="subcellular location">
    <subcellularLocation>
        <location evidence="5">Cell membrane</location>
        <topology evidence="5">Multi-pass membrane protein</topology>
    </subcellularLocation>
    <subcellularLocation>
        <location evidence="1">Membrane</location>
        <topology evidence="1">Multi-pass membrane protein</topology>
    </subcellularLocation>
</comment>
<dbReference type="PRINTS" id="PR01840">
    <property type="entry name" value="TATCFAMILY"/>
</dbReference>
<dbReference type="NCBIfam" id="TIGR00945">
    <property type="entry name" value="tatC"/>
    <property type="match status" value="1"/>
</dbReference>
<comment type="function">
    <text evidence="5">Part of the twin-arginine translocation (Tat) system that transports large folded proteins containing a characteristic twin-arginine motif in their signal peptide across membranes.</text>
</comment>
<name>A0A8D5UC64_9BACL</name>
<proteinExistence type="inferred from homology"/>
<keyword evidence="2 5" id="KW-0812">Transmembrane</keyword>
<feature type="transmembrane region" description="Helical" evidence="5">
    <location>
        <begin position="192"/>
        <end position="209"/>
    </location>
</feature>
<comment type="similarity">
    <text evidence="5">Belongs to the TatC family.</text>
</comment>
<evidence type="ECO:0000313" key="6">
    <source>
        <dbReference type="EMBL" id="BCU80547.1"/>
    </source>
</evidence>
<dbReference type="InterPro" id="IPR002033">
    <property type="entry name" value="TatC"/>
</dbReference>
<dbReference type="AlphaFoldDB" id="A0A8D5UC64"/>